<dbReference type="InterPro" id="IPR006311">
    <property type="entry name" value="TAT_signal"/>
</dbReference>
<accession>A0A3G9G7C7</accession>
<reference evidence="3" key="2">
    <citation type="journal article" date="2017" name="Plant Physiol. Biochem.">
        <title>Differential oxidative and antioxidative response of duckweed Lemna minor toward plant growth promoting/inhibiting bacteria.</title>
        <authorList>
            <person name="Ishizawa H."/>
            <person name="Kuroda M."/>
            <person name="Morikawa M."/>
            <person name="Ike M."/>
        </authorList>
    </citation>
    <scope>NUCLEOTIDE SEQUENCE [LARGE SCALE GENOMIC DNA]</scope>
    <source>
        <strain evidence="3">M6</strain>
    </source>
</reference>
<protein>
    <recommendedName>
        <fullName evidence="4">Tat pathway signal protein</fullName>
    </recommendedName>
</protein>
<feature type="signal peptide" evidence="1">
    <location>
        <begin position="1"/>
        <end position="24"/>
    </location>
</feature>
<name>A0A3G9G7C7_9CAUL</name>
<dbReference type="InterPro" id="IPR010281">
    <property type="entry name" value="DUF885"/>
</dbReference>
<feature type="chain" id="PRO_5018151993" description="Tat pathway signal protein" evidence="1">
    <location>
        <begin position="25"/>
        <end position="606"/>
    </location>
</feature>
<dbReference type="PANTHER" id="PTHR33361:SF2">
    <property type="entry name" value="DUF885 DOMAIN-CONTAINING PROTEIN"/>
    <property type="match status" value="1"/>
</dbReference>
<dbReference type="EMBL" id="AP018828">
    <property type="protein sequence ID" value="BBF81875.1"/>
    <property type="molecule type" value="Genomic_DNA"/>
</dbReference>
<dbReference type="PROSITE" id="PS51318">
    <property type="entry name" value="TAT"/>
    <property type="match status" value="1"/>
</dbReference>
<gene>
    <name evidence="2" type="ORF">EM6_2484</name>
</gene>
<dbReference type="OrthoDB" id="9763405at2"/>
<evidence type="ECO:0000313" key="3">
    <source>
        <dbReference type="Proteomes" id="UP000278756"/>
    </source>
</evidence>
<dbReference type="AlphaFoldDB" id="A0A3G9G7C7"/>
<evidence type="ECO:0000313" key="2">
    <source>
        <dbReference type="EMBL" id="BBF81875.1"/>
    </source>
</evidence>
<sequence>MLNRRALLVTGAAAATFAATGTHAASDPATAKTLNALFDAIFDENVDQSPNLATSLGLDKDARAGLKSKLNDASEAEALRGIARAEKNLAALKAIPRDKLSGMDRINYDTVLWGYESRKSGYDRFKFGNWGGANPYILSQLNGSYQSTPDFLANQHTIETKADAEAYLARLEAFAVLIGQETERFKGDVAKGVVPPDFVIDKALTQLQGLAAIKGADSSMTKALTTKTADKGLAGDWAAEAARRIDGPVAAALNAQIDALKAVRPKATHDAGVWKLKDGDAYYAFAAGSSSGTTTKMTPDEIHKIGLDMVRELSAEADAKFKALGLTQGTVGERMAAIAKDPKYVYDNTDAAKEKLLADLNVQIRAIEAKLPDWFGVLPKTPVVVRRVPKEIEAGAPGGYYQRPTLDGSRPGAYYINLRDTAEWPSWSLPTLTYHEAIPGHHLQIAIQMETQGLPRLRKVGGFSAFSEGWALYSELLAAEMGMYAADPLGYIGYLQSALFRAIRLVVDTGMHAKRWSREEAIRYFVATNGDQESSATTEIERYCVWPGQALSYMTGKIQWVRLRDRMKAQLGPKFDIKAFHDRGLTAGPVPLAVLETVYTEWARGL</sequence>
<dbReference type="PANTHER" id="PTHR33361">
    <property type="entry name" value="GLR0591 PROTEIN"/>
    <property type="match status" value="1"/>
</dbReference>
<keyword evidence="1" id="KW-0732">Signal</keyword>
<dbReference type="RefSeq" id="WP_126423513.1">
    <property type="nucleotide sequence ID" value="NZ_AP018828.1"/>
</dbReference>
<organism evidence="2 3">
    <name type="scientific">Asticcacaulis excentricus</name>
    <dbReference type="NCBI Taxonomy" id="78587"/>
    <lineage>
        <taxon>Bacteria</taxon>
        <taxon>Pseudomonadati</taxon>
        <taxon>Pseudomonadota</taxon>
        <taxon>Alphaproteobacteria</taxon>
        <taxon>Caulobacterales</taxon>
        <taxon>Caulobacteraceae</taxon>
        <taxon>Asticcacaulis</taxon>
    </lineage>
</organism>
<reference evidence="3" key="1">
    <citation type="journal article" date="2017" name="Biotechnol. Biofuels">
        <title>Evaluation of environmental bacterial communities as a factor affecting the growth of duckweed Lemna minor.</title>
        <authorList>
            <person name="Ishizawa H."/>
            <person name="Kuroda M."/>
            <person name="Morikawa M."/>
            <person name="Ike M."/>
        </authorList>
    </citation>
    <scope>NUCLEOTIDE SEQUENCE [LARGE SCALE GENOMIC DNA]</scope>
    <source>
        <strain evidence="3">M6</strain>
    </source>
</reference>
<proteinExistence type="predicted"/>
<dbReference type="Pfam" id="PF05960">
    <property type="entry name" value="DUF885"/>
    <property type="match status" value="1"/>
</dbReference>
<dbReference type="Proteomes" id="UP000278756">
    <property type="component" value="Chromosome 2"/>
</dbReference>
<evidence type="ECO:0008006" key="4">
    <source>
        <dbReference type="Google" id="ProtNLM"/>
    </source>
</evidence>
<evidence type="ECO:0000256" key="1">
    <source>
        <dbReference type="SAM" id="SignalP"/>
    </source>
</evidence>